<evidence type="ECO:0000256" key="3">
    <source>
        <dbReference type="ARBA" id="ARBA00022771"/>
    </source>
</evidence>
<evidence type="ECO:0000256" key="5">
    <source>
        <dbReference type="PROSITE-ProRule" id="PRU00042"/>
    </source>
</evidence>
<sequence length="338" mass="39401">MSYQCGTCGRRFDSHDAREQHGRANLHPTPGYKCDTCERSFPLRSRVEDHMDSTGHWYNYDESKRRDIDDDKFCVCGTCGRWFSSFEPRDRHMDELNHEPPEFECNTCEMFFSSKREVEEHMTSEGHWDYTDEDESTYGDDAVDSSYDGDDTDSYACDLCHGSFATEEECIKHEAFAHRWCYDCVKYFPTVSDAWVHRARLIKCAFCNRHFASATTLCAHLERNGCRNRSNITDKQIYELVCSKVPDCMHSKNPIKWNEITYEANALAWNGSAYECCLCRKRFSTLPMLNGHLRSPVHQDSLYHCPKKHCFRGFMYISSVMNHLESESCGLMRSSNPY</sequence>
<dbReference type="PROSITE" id="PS00028">
    <property type="entry name" value="ZINC_FINGER_C2H2_1"/>
    <property type="match status" value="5"/>
</dbReference>
<reference evidence="7 8" key="1">
    <citation type="submission" date="2023-01" db="EMBL/GenBank/DDBJ databases">
        <title>Analysis of 21 Apiospora genomes using comparative genomics revels a genus with tremendous synthesis potential of carbohydrate active enzymes and secondary metabolites.</title>
        <authorList>
            <person name="Sorensen T."/>
        </authorList>
    </citation>
    <scope>NUCLEOTIDE SEQUENCE [LARGE SCALE GENOMIC DNA]</scope>
    <source>
        <strain evidence="7 8">CBS 20057</strain>
    </source>
</reference>
<evidence type="ECO:0000256" key="2">
    <source>
        <dbReference type="ARBA" id="ARBA00022737"/>
    </source>
</evidence>
<feature type="domain" description="C2H2-type" evidence="6">
    <location>
        <begin position="274"/>
        <end position="298"/>
    </location>
</feature>
<feature type="domain" description="C2H2-type" evidence="6">
    <location>
        <begin position="32"/>
        <end position="56"/>
    </location>
</feature>
<evidence type="ECO:0000256" key="4">
    <source>
        <dbReference type="ARBA" id="ARBA00022833"/>
    </source>
</evidence>
<proteinExistence type="predicted"/>
<dbReference type="SUPFAM" id="SSF57667">
    <property type="entry name" value="beta-beta-alpha zinc fingers"/>
    <property type="match status" value="2"/>
</dbReference>
<comment type="caution">
    <text evidence="7">The sequence shown here is derived from an EMBL/GenBank/DDBJ whole genome shotgun (WGS) entry which is preliminary data.</text>
</comment>
<dbReference type="PROSITE" id="PS50157">
    <property type="entry name" value="ZINC_FINGER_C2H2_2"/>
    <property type="match status" value="3"/>
</dbReference>
<keyword evidence="3 5" id="KW-0863">Zinc-finger</keyword>
<dbReference type="InterPro" id="IPR041661">
    <property type="entry name" value="ZN622/Rei1/Reh1_Znf-C2H2"/>
</dbReference>
<keyword evidence="4" id="KW-0862">Zinc</keyword>
<keyword evidence="1" id="KW-0479">Metal-binding</keyword>
<dbReference type="Pfam" id="PF12756">
    <property type="entry name" value="zf-C2H2_2"/>
    <property type="match status" value="1"/>
</dbReference>
<dbReference type="InterPro" id="IPR013087">
    <property type="entry name" value="Znf_C2H2_type"/>
</dbReference>
<keyword evidence="8" id="KW-1185">Reference proteome</keyword>
<name>A0ABR1SA40_9PEZI</name>
<feature type="domain" description="C2H2-type" evidence="6">
    <location>
        <begin position="3"/>
        <end position="27"/>
    </location>
</feature>
<evidence type="ECO:0000259" key="6">
    <source>
        <dbReference type="PROSITE" id="PS50157"/>
    </source>
</evidence>
<dbReference type="SMART" id="SM00355">
    <property type="entry name" value="ZnF_C2H2"/>
    <property type="match status" value="7"/>
</dbReference>
<dbReference type="Gene3D" id="3.30.160.60">
    <property type="entry name" value="Classic Zinc Finger"/>
    <property type="match status" value="3"/>
</dbReference>
<gene>
    <name evidence="7" type="ORF">PG991_005745</name>
</gene>
<dbReference type="EMBL" id="JAQQWI010000007">
    <property type="protein sequence ID" value="KAK8028689.1"/>
    <property type="molecule type" value="Genomic_DNA"/>
</dbReference>
<accession>A0ABR1SA40</accession>
<organism evidence="7 8">
    <name type="scientific">Apiospora marii</name>
    <dbReference type="NCBI Taxonomy" id="335849"/>
    <lineage>
        <taxon>Eukaryota</taxon>
        <taxon>Fungi</taxon>
        <taxon>Dikarya</taxon>
        <taxon>Ascomycota</taxon>
        <taxon>Pezizomycotina</taxon>
        <taxon>Sordariomycetes</taxon>
        <taxon>Xylariomycetidae</taxon>
        <taxon>Amphisphaeriales</taxon>
        <taxon>Apiosporaceae</taxon>
        <taxon>Apiospora</taxon>
    </lineage>
</organism>
<dbReference type="PANTHER" id="PTHR24409:SF295">
    <property type="entry name" value="AZ2-RELATED"/>
    <property type="match status" value="1"/>
</dbReference>
<evidence type="ECO:0000256" key="1">
    <source>
        <dbReference type="ARBA" id="ARBA00022723"/>
    </source>
</evidence>
<dbReference type="PANTHER" id="PTHR24409">
    <property type="entry name" value="ZINC FINGER PROTEIN 142"/>
    <property type="match status" value="1"/>
</dbReference>
<dbReference type="Pfam" id="PF12874">
    <property type="entry name" value="zf-met"/>
    <property type="match status" value="1"/>
</dbReference>
<evidence type="ECO:0000313" key="7">
    <source>
        <dbReference type="EMBL" id="KAK8028689.1"/>
    </source>
</evidence>
<protein>
    <recommendedName>
        <fullName evidence="6">C2H2-type domain-containing protein</fullName>
    </recommendedName>
</protein>
<keyword evidence="2" id="KW-0677">Repeat</keyword>
<dbReference type="InterPro" id="IPR036236">
    <property type="entry name" value="Znf_C2H2_sf"/>
</dbReference>
<dbReference type="Proteomes" id="UP001396898">
    <property type="component" value="Unassembled WGS sequence"/>
</dbReference>
<evidence type="ECO:0000313" key="8">
    <source>
        <dbReference type="Proteomes" id="UP001396898"/>
    </source>
</evidence>